<dbReference type="AlphaFoldDB" id="A0A976IHT6"/>
<evidence type="ECO:0000259" key="6">
    <source>
        <dbReference type="PROSITE" id="PS50865"/>
    </source>
</evidence>
<dbReference type="OrthoDB" id="10254720at2759"/>
<protein>
    <recommendedName>
        <fullName evidence="6">MYND-type domain-containing protein</fullName>
    </recommendedName>
</protein>
<evidence type="ECO:0000313" key="7">
    <source>
        <dbReference type="EMBL" id="TDH72035.1"/>
    </source>
</evidence>
<evidence type="ECO:0000313" key="8">
    <source>
        <dbReference type="Proteomes" id="UP000294530"/>
    </source>
</evidence>
<dbReference type="GO" id="GO:0008270">
    <property type="term" value="F:zinc ion binding"/>
    <property type="evidence" value="ECO:0007669"/>
    <property type="project" value="UniProtKB-KW"/>
</dbReference>
<keyword evidence="2 4" id="KW-0863">Zinc-finger</keyword>
<dbReference type="Proteomes" id="UP000294530">
    <property type="component" value="Unassembled WGS sequence"/>
</dbReference>
<feature type="compositionally biased region" description="Basic residues" evidence="5">
    <location>
        <begin position="102"/>
        <end position="116"/>
    </location>
</feature>
<dbReference type="KEGG" id="blac:94343884"/>
<dbReference type="EMBL" id="SHOA02000037">
    <property type="protein sequence ID" value="TDH72035.1"/>
    <property type="molecule type" value="Genomic_DNA"/>
</dbReference>
<feature type="region of interest" description="Disordered" evidence="5">
    <location>
        <begin position="94"/>
        <end position="143"/>
    </location>
</feature>
<keyword evidence="1" id="KW-0479">Metal-binding</keyword>
<dbReference type="PROSITE" id="PS01360">
    <property type="entry name" value="ZF_MYND_1"/>
    <property type="match status" value="1"/>
</dbReference>
<dbReference type="SUPFAM" id="SSF144232">
    <property type="entry name" value="HIT/MYND zinc finger-like"/>
    <property type="match status" value="1"/>
</dbReference>
<dbReference type="RefSeq" id="XP_067821534.1">
    <property type="nucleotide sequence ID" value="XM_067958213.1"/>
</dbReference>
<evidence type="ECO:0000256" key="4">
    <source>
        <dbReference type="PROSITE-ProRule" id="PRU00134"/>
    </source>
</evidence>
<gene>
    <name evidence="7" type="ORF">CCR75_000105</name>
</gene>
<accession>A0A976IHT6</accession>
<evidence type="ECO:0000256" key="3">
    <source>
        <dbReference type="ARBA" id="ARBA00022833"/>
    </source>
</evidence>
<feature type="domain" description="MYND-type" evidence="6">
    <location>
        <begin position="11"/>
        <end position="48"/>
    </location>
</feature>
<dbReference type="PROSITE" id="PS50865">
    <property type="entry name" value="ZF_MYND_2"/>
    <property type="match status" value="1"/>
</dbReference>
<proteinExistence type="predicted"/>
<dbReference type="InterPro" id="IPR002893">
    <property type="entry name" value="Znf_MYND"/>
</dbReference>
<keyword evidence="3" id="KW-0862">Zinc</keyword>
<keyword evidence="8" id="KW-1185">Reference proteome</keyword>
<dbReference type="GeneID" id="94343884"/>
<name>A0A976IHT6_BRELC</name>
<sequence length="465" mass="51958">MTLSALIERNCLSCRNPNAKNRCGGCRRAYFCNRDCQRQSWKSHRPSCLPSPVKSLNDLVHVSTNDIIDAPVTASPFKCVDLATGPVHVTDISVEPSAATPKSKKKSAKNKKKRIARSNSMHLASTSTPRQERKNRSASLGGKKHVLWGDVQAREFARFPGGGSAVPYDGTWALGLGNKVADIDLGTVLEVEKVREMELQERANNLSKSKRRNVSVGETRQFDYRRGVDNPLFSRLSEDERKKVFTQDRIAQEDLAIEAQLSSSSDLEKPRRKYSTRSASIFDNFDGFQGYIESSLTSLDFGCVSIEQLDEFARIRDSRDGACGCSCGDLVKKVAKMNVKKLRAFLHDYNIPILDTGTGKTELMTAAKKVARAHKNCSTADADCECARNGVPCHSDVCEGCSDDCHNPFQRYEYKESEVKQYRKVQLDKWRNLQQSIKATSSCKILREDNYPTIFPPKAHAQSIK</sequence>
<evidence type="ECO:0000256" key="1">
    <source>
        <dbReference type="ARBA" id="ARBA00022723"/>
    </source>
</evidence>
<dbReference type="Gene3D" id="6.10.140.2220">
    <property type="match status" value="1"/>
</dbReference>
<dbReference type="Pfam" id="PF01753">
    <property type="entry name" value="zf-MYND"/>
    <property type="match status" value="1"/>
</dbReference>
<evidence type="ECO:0000256" key="5">
    <source>
        <dbReference type="SAM" id="MobiDB-lite"/>
    </source>
</evidence>
<evidence type="ECO:0000256" key="2">
    <source>
        <dbReference type="ARBA" id="ARBA00022771"/>
    </source>
</evidence>
<organism evidence="7 8">
    <name type="scientific">Bremia lactucae</name>
    <name type="common">Lettuce downy mildew</name>
    <dbReference type="NCBI Taxonomy" id="4779"/>
    <lineage>
        <taxon>Eukaryota</taxon>
        <taxon>Sar</taxon>
        <taxon>Stramenopiles</taxon>
        <taxon>Oomycota</taxon>
        <taxon>Peronosporomycetes</taxon>
        <taxon>Peronosporales</taxon>
        <taxon>Peronosporaceae</taxon>
        <taxon>Bremia</taxon>
    </lineage>
</organism>
<comment type="caution">
    <text evidence="7">The sequence shown here is derived from an EMBL/GenBank/DDBJ whole genome shotgun (WGS) entry which is preliminary data.</text>
</comment>
<reference evidence="7 8" key="1">
    <citation type="journal article" date="2021" name="Genome Biol.">
        <title>AFLAP: assembly-free linkage analysis pipeline using k-mers from genome sequencing data.</title>
        <authorList>
            <person name="Fletcher K."/>
            <person name="Zhang L."/>
            <person name="Gil J."/>
            <person name="Han R."/>
            <person name="Cavanaugh K."/>
            <person name="Michelmore R."/>
        </authorList>
    </citation>
    <scope>NUCLEOTIDE SEQUENCE [LARGE SCALE GENOMIC DNA]</scope>
    <source>
        <strain evidence="7 8">SF5</strain>
    </source>
</reference>